<sequence>MRVISKVFHFLLFSIFCLMTTSTISINQLNSEEKVNVVSTKIEDAGKIKEMFKFDYKELKYVKNEKNDKYFYGLLSPLNELQIKILQCDVILKQDGLEILICSLDSFNNIQKNIFFEKESSAKRIIEENSLISNDFYKAKIERQKNILSSFFNKKSKSSSNSPLDEELEKITSTDAYYENFEPIIGENKNENLIVGCPQVFNLIPDYIFEKTPNFQYVGNEYGFFVNIEKAVYENNLYKSNGLLVLFDINIDVPIILGGTQLHSKIENIFTYDFEYFSNKGYENWNNEFDNEQSSIICLTKERDDIFIKDFKLATQVHNKTRPNIGDEDYDVYKDEGDFFSTATLNFRGKNKLQFNDNDNIEEGISTGVSIATFCLGVFCEPLGKILDFIELLFDLSNWLVSDSPGEETAGQREVVDYDNSENTDYGISSKETQIALYGHLLKDCFAAPKTASDEILLLGMGGDYIELVNELIDNSNSIQTAPEEEAYFGFDFSIVQDLTSETKIEFKELSHVTDAVVSDSYNLNRDCFSLDNEFEYNVNFNLTPGETKFAEFDIDEYSGTYKYLLSDADLELEVKYYRKEDENPAKLYTLLDFITENSNVMELQESLNTDNHYYLFVTNNSTVTKDVSVTVTPYIHYKGNQNITISYKAAIGTYYGVSLEYKNVYHSAQMVLKKLGVNFTNSYGASQVKTYLNNIYQTEFNVYQGGEYYLDLIGSQISNGIGFKIKSLSNVLTFGQLSFVEEWAPKIIGIIENPIIIVGPSITEIS</sequence>
<gene>
    <name evidence="2" type="ORF">IAC58_03525</name>
</gene>
<reference evidence="2" key="2">
    <citation type="journal article" date="2021" name="PeerJ">
        <title>Extensive microbial diversity within the chicken gut microbiome revealed by metagenomics and culture.</title>
        <authorList>
            <person name="Gilroy R."/>
            <person name="Ravi A."/>
            <person name="Getino M."/>
            <person name="Pursley I."/>
            <person name="Horton D.L."/>
            <person name="Alikhan N.F."/>
            <person name="Baker D."/>
            <person name="Gharbi K."/>
            <person name="Hall N."/>
            <person name="Watson M."/>
            <person name="Adriaenssens E.M."/>
            <person name="Foster-Nyarko E."/>
            <person name="Jarju S."/>
            <person name="Secka A."/>
            <person name="Antonio M."/>
            <person name="Oren A."/>
            <person name="Chaudhuri R.R."/>
            <person name="La Ragione R."/>
            <person name="Hildebrand F."/>
            <person name="Pallen M.J."/>
        </authorList>
    </citation>
    <scope>NUCLEOTIDE SEQUENCE</scope>
    <source>
        <strain evidence="2">11159</strain>
    </source>
</reference>
<keyword evidence="1" id="KW-0732">Signal</keyword>
<dbReference type="Proteomes" id="UP000823613">
    <property type="component" value="Unassembled WGS sequence"/>
</dbReference>
<protein>
    <submittedName>
        <fullName evidence="2">Uncharacterized protein</fullName>
    </submittedName>
</protein>
<evidence type="ECO:0000256" key="1">
    <source>
        <dbReference type="SAM" id="SignalP"/>
    </source>
</evidence>
<accession>A0A9D9DIZ5</accession>
<name>A0A9D9DIZ5_9BACL</name>
<feature type="chain" id="PRO_5038365153" evidence="1">
    <location>
        <begin position="20"/>
        <end position="767"/>
    </location>
</feature>
<feature type="signal peptide" evidence="1">
    <location>
        <begin position="1"/>
        <end position="19"/>
    </location>
</feature>
<comment type="caution">
    <text evidence="2">The sequence shown here is derived from an EMBL/GenBank/DDBJ whole genome shotgun (WGS) entry which is preliminary data.</text>
</comment>
<organism evidence="2 3">
    <name type="scientific">Candidatus Onthovivens merdipullorum</name>
    <dbReference type="NCBI Taxonomy" id="2840889"/>
    <lineage>
        <taxon>Bacteria</taxon>
        <taxon>Bacillati</taxon>
        <taxon>Bacillota</taxon>
        <taxon>Bacilli</taxon>
        <taxon>Bacillales</taxon>
        <taxon>Candidatus Onthovivens</taxon>
    </lineage>
</organism>
<reference evidence="2" key="1">
    <citation type="submission" date="2020-10" db="EMBL/GenBank/DDBJ databases">
        <authorList>
            <person name="Gilroy R."/>
        </authorList>
    </citation>
    <scope>NUCLEOTIDE SEQUENCE</scope>
    <source>
        <strain evidence="2">11159</strain>
    </source>
</reference>
<dbReference type="AlphaFoldDB" id="A0A9D9DIZ5"/>
<evidence type="ECO:0000313" key="2">
    <source>
        <dbReference type="EMBL" id="MBO8427603.1"/>
    </source>
</evidence>
<proteinExistence type="predicted"/>
<evidence type="ECO:0000313" key="3">
    <source>
        <dbReference type="Proteomes" id="UP000823613"/>
    </source>
</evidence>
<dbReference type="EMBL" id="JADIMY010000075">
    <property type="protein sequence ID" value="MBO8427603.1"/>
    <property type="molecule type" value="Genomic_DNA"/>
</dbReference>